<gene>
    <name evidence="1" type="ORF">TNIN_463321</name>
</gene>
<name>A0A8X7BV01_9ARAC</name>
<reference evidence="1" key="1">
    <citation type="submission" date="2020-08" db="EMBL/GenBank/DDBJ databases">
        <title>Multicomponent nature underlies the extraordinary mechanical properties of spider dragline silk.</title>
        <authorList>
            <person name="Kono N."/>
            <person name="Nakamura H."/>
            <person name="Mori M."/>
            <person name="Yoshida Y."/>
            <person name="Ohtoshi R."/>
            <person name="Malay A.D."/>
            <person name="Moran D.A.P."/>
            <person name="Tomita M."/>
            <person name="Numata K."/>
            <person name="Arakawa K."/>
        </authorList>
    </citation>
    <scope>NUCLEOTIDE SEQUENCE</scope>
</reference>
<dbReference type="Proteomes" id="UP000886998">
    <property type="component" value="Unassembled WGS sequence"/>
</dbReference>
<sequence>MNTGKSMNLKFNEVGDRVNKTSEIIVTEGVIYALSEEQQFSLNHFSQFISQVITLQMFKTDEKCIVRVTRKEHIQISQFLVNVCLGTWALTCG</sequence>
<evidence type="ECO:0000313" key="1">
    <source>
        <dbReference type="EMBL" id="GFY45946.1"/>
    </source>
</evidence>
<accession>A0A8X7BV01</accession>
<comment type="caution">
    <text evidence="1">The sequence shown here is derived from an EMBL/GenBank/DDBJ whole genome shotgun (WGS) entry which is preliminary data.</text>
</comment>
<dbReference type="AlphaFoldDB" id="A0A8X7BV01"/>
<keyword evidence="2" id="KW-1185">Reference proteome</keyword>
<dbReference type="EMBL" id="BMAV01005136">
    <property type="protein sequence ID" value="GFY45946.1"/>
    <property type="molecule type" value="Genomic_DNA"/>
</dbReference>
<protein>
    <submittedName>
        <fullName evidence="1">Uncharacterized protein</fullName>
    </submittedName>
</protein>
<evidence type="ECO:0000313" key="2">
    <source>
        <dbReference type="Proteomes" id="UP000886998"/>
    </source>
</evidence>
<proteinExistence type="predicted"/>
<organism evidence="1 2">
    <name type="scientific">Trichonephila inaurata madagascariensis</name>
    <dbReference type="NCBI Taxonomy" id="2747483"/>
    <lineage>
        <taxon>Eukaryota</taxon>
        <taxon>Metazoa</taxon>
        <taxon>Ecdysozoa</taxon>
        <taxon>Arthropoda</taxon>
        <taxon>Chelicerata</taxon>
        <taxon>Arachnida</taxon>
        <taxon>Araneae</taxon>
        <taxon>Araneomorphae</taxon>
        <taxon>Entelegynae</taxon>
        <taxon>Araneoidea</taxon>
        <taxon>Nephilidae</taxon>
        <taxon>Trichonephila</taxon>
        <taxon>Trichonephila inaurata</taxon>
    </lineage>
</organism>